<dbReference type="AlphaFoldDB" id="A0AB32WQQ5"/>
<evidence type="ECO:0000256" key="3">
    <source>
        <dbReference type="ARBA" id="ARBA00022989"/>
    </source>
</evidence>
<evidence type="ECO:0000313" key="7">
    <source>
        <dbReference type="RefSeq" id="XP_017980096.1"/>
    </source>
</evidence>
<name>A0AB32WQQ5_THECC</name>
<protein>
    <submittedName>
        <fullName evidence="7">BI1-like protein</fullName>
    </submittedName>
</protein>
<feature type="transmembrane region" description="Helical" evidence="5">
    <location>
        <begin position="20"/>
        <end position="43"/>
    </location>
</feature>
<evidence type="ECO:0000256" key="4">
    <source>
        <dbReference type="ARBA" id="ARBA00023136"/>
    </source>
</evidence>
<dbReference type="PANTHER" id="PTHR23291">
    <property type="entry name" value="BAX INHIBITOR-RELATED"/>
    <property type="match status" value="1"/>
</dbReference>
<accession>A0AB32WQQ5</accession>
<reference evidence="6" key="1">
    <citation type="journal article" date="1997" name="Nucleic Acids Res.">
        <title>tRNAscan-SE: a program for improved detection of transfer RNA genes in genomic sequence.</title>
        <authorList>
            <person name="Lowe T.M."/>
            <person name="Eddy S.R."/>
        </authorList>
    </citation>
    <scope>NUCLEOTIDE SEQUENCE [LARGE SCALE GENOMIC DNA]</scope>
    <source>
        <strain evidence="6">r\B97-61/B2</strain>
    </source>
</reference>
<dbReference type="GeneID" id="18507185"/>
<gene>
    <name evidence="7" type="primary">LOC18507185</name>
</gene>
<dbReference type="Gramene" id="Tc07v2_t000990.1">
    <property type="protein sequence ID" value="Tc07v2_p000990.1"/>
    <property type="gene ID" value="Tc07v2_g000990"/>
</dbReference>
<reference evidence="7" key="2">
    <citation type="submission" date="2025-08" db="UniProtKB">
        <authorList>
            <consortium name="RefSeq"/>
        </authorList>
    </citation>
    <scope>IDENTIFICATION</scope>
</reference>
<feature type="transmembrane region" description="Helical" evidence="5">
    <location>
        <begin position="49"/>
        <end position="74"/>
    </location>
</feature>
<evidence type="ECO:0000256" key="2">
    <source>
        <dbReference type="ARBA" id="ARBA00022692"/>
    </source>
</evidence>
<comment type="subcellular location">
    <subcellularLocation>
        <location evidence="1">Membrane</location>
        <topology evidence="1">Multi-pass membrane protein</topology>
    </subcellularLocation>
</comment>
<dbReference type="KEGG" id="tcc:18507185"/>
<evidence type="ECO:0000256" key="1">
    <source>
        <dbReference type="ARBA" id="ARBA00004141"/>
    </source>
</evidence>
<keyword evidence="4 5" id="KW-0472">Membrane</keyword>
<dbReference type="PANTHER" id="PTHR23291:SF108">
    <property type="entry name" value="OS03G0795800 PROTEIN"/>
    <property type="match status" value="1"/>
</dbReference>
<feature type="transmembrane region" description="Helical" evidence="5">
    <location>
        <begin position="81"/>
        <end position="101"/>
    </location>
</feature>
<dbReference type="GO" id="GO:0016020">
    <property type="term" value="C:membrane"/>
    <property type="evidence" value="ECO:0007669"/>
    <property type="project" value="UniProtKB-SubCell"/>
</dbReference>
<proteinExistence type="inferred from homology"/>
<feature type="transmembrane region" description="Helical" evidence="5">
    <location>
        <begin position="170"/>
        <end position="187"/>
    </location>
</feature>
<dbReference type="RefSeq" id="XP_017980096.1">
    <property type="nucleotide sequence ID" value="XM_018124607.1"/>
</dbReference>
<comment type="similarity">
    <text evidence="5">Belongs to the BI1 family.</text>
</comment>
<dbReference type="InterPro" id="IPR006214">
    <property type="entry name" value="Bax_inhibitor_1-related"/>
</dbReference>
<feature type="transmembrane region" description="Helical" evidence="5">
    <location>
        <begin position="113"/>
        <end position="133"/>
    </location>
</feature>
<feature type="transmembrane region" description="Helical" evidence="5">
    <location>
        <begin position="145"/>
        <end position="164"/>
    </location>
</feature>
<dbReference type="Pfam" id="PF01027">
    <property type="entry name" value="Bax1-I"/>
    <property type="match status" value="1"/>
</dbReference>
<sequence length="236" mass="26204">MATDNESDDNENREKWALMFAVYAIISLQFLLAVAVGSVVVSVSRIPHFVLHTAPGLSIYIISIVLCLIIQCVLLDLRKRWPCNCILFILWTILFASAVGLSCSYSKGGGKTVLETIILISVVAVVLTLHSLYSMLRERDFSSGELVLISFFLVACVYIPIQVFHPFAKLSTSIFACLFALSFAGRMYIAGNLFIKHKFYDPIGAAVIVHLIFLMTNPNRKELTSSRAGRVPLRNP</sequence>
<keyword evidence="3 5" id="KW-1133">Transmembrane helix</keyword>
<evidence type="ECO:0000313" key="6">
    <source>
        <dbReference type="Proteomes" id="UP000694886"/>
    </source>
</evidence>
<evidence type="ECO:0000256" key="5">
    <source>
        <dbReference type="RuleBase" id="RU004379"/>
    </source>
</evidence>
<organism evidence="6 7">
    <name type="scientific">Theobroma cacao</name>
    <name type="common">Cacao</name>
    <name type="synonym">Cocoa</name>
    <dbReference type="NCBI Taxonomy" id="3641"/>
    <lineage>
        <taxon>Eukaryota</taxon>
        <taxon>Viridiplantae</taxon>
        <taxon>Streptophyta</taxon>
        <taxon>Embryophyta</taxon>
        <taxon>Tracheophyta</taxon>
        <taxon>Spermatophyta</taxon>
        <taxon>Magnoliopsida</taxon>
        <taxon>eudicotyledons</taxon>
        <taxon>Gunneridae</taxon>
        <taxon>Pentapetalae</taxon>
        <taxon>rosids</taxon>
        <taxon>malvids</taxon>
        <taxon>Malvales</taxon>
        <taxon>Malvaceae</taxon>
        <taxon>Byttnerioideae</taxon>
        <taxon>Theobroma</taxon>
    </lineage>
</organism>
<dbReference type="Proteomes" id="UP000694886">
    <property type="component" value="Chromosome 7"/>
</dbReference>
<keyword evidence="2 5" id="KW-0812">Transmembrane</keyword>